<accession>A0A8T9B3U3</accession>
<dbReference type="GO" id="GO:0003824">
    <property type="term" value="F:catalytic activity"/>
    <property type="evidence" value="ECO:0007669"/>
    <property type="project" value="InterPro"/>
</dbReference>
<gene>
    <name evidence="1" type="ORF">LARI1_G005163</name>
</gene>
<sequence length="112" mass="12523">MASMKTANRLKVAMDAGSAAFGCWQMAPGSNISRTLARTGVDFVVVDCERESTRPILWAITQRNQSYTFYSTTSVEARSTRLKMALAKTELHFDSAEFERLHNSVILEAWSV</sequence>
<dbReference type="Proteomes" id="UP000469559">
    <property type="component" value="Unassembled WGS sequence"/>
</dbReference>
<comment type="caution">
    <text evidence="1">The sequence shown here is derived from an EMBL/GenBank/DDBJ whole genome shotgun (WGS) entry which is preliminary data.</text>
</comment>
<keyword evidence="2" id="KW-1185">Reference proteome</keyword>
<reference evidence="1 2" key="1">
    <citation type="submission" date="2018-05" db="EMBL/GenBank/DDBJ databases">
        <title>Whole genome sequencing for identification of molecular markers to develop diagnostic detection tools for the regulated plant pathogen Lachnellula willkommii.</title>
        <authorList>
            <person name="Giroux E."/>
            <person name="Bilodeau G."/>
        </authorList>
    </citation>
    <scope>NUCLEOTIDE SEQUENCE [LARGE SCALE GENOMIC DNA]</scope>
    <source>
        <strain evidence="1 2">CBS 203.66</strain>
    </source>
</reference>
<dbReference type="InterPro" id="IPR040442">
    <property type="entry name" value="Pyrv_kinase-like_dom_sf"/>
</dbReference>
<dbReference type="Gene3D" id="3.20.20.60">
    <property type="entry name" value="Phosphoenolpyruvate-binding domains"/>
    <property type="match status" value="1"/>
</dbReference>
<evidence type="ECO:0000313" key="2">
    <source>
        <dbReference type="Proteomes" id="UP000469559"/>
    </source>
</evidence>
<organism evidence="1 2">
    <name type="scientific">Lachnellula arida</name>
    <dbReference type="NCBI Taxonomy" id="1316785"/>
    <lineage>
        <taxon>Eukaryota</taxon>
        <taxon>Fungi</taxon>
        <taxon>Dikarya</taxon>
        <taxon>Ascomycota</taxon>
        <taxon>Pezizomycotina</taxon>
        <taxon>Leotiomycetes</taxon>
        <taxon>Helotiales</taxon>
        <taxon>Lachnaceae</taxon>
        <taxon>Lachnellula</taxon>
    </lineage>
</organism>
<dbReference type="OrthoDB" id="1621678at2759"/>
<evidence type="ECO:0000313" key="1">
    <source>
        <dbReference type="EMBL" id="TVY14387.1"/>
    </source>
</evidence>
<dbReference type="AlphaFoldDB" id="A0A8T9B3U3"/>
<dbReference type="EMBL" id="QGMF01000700">
    <property type="protein sequence ID" value="TVY14387.1"/>
    <property type="molecule type" value="Genomic_DNA"/>
</dbReference>
<proteinExistence type="predicted"/>
<name>A0A8T9B3U3_9HELO</name>
<dbReference type="InterPro" id="IPR015813">
    <property type="entry name" value="Pyrv/PenolPyrv_kinase-like_dom"/>
</dbReference>
<protein>
    <submittedName>
        <fullName evidence="1">Uncharacterized protein</fullName>
    </submittedName>
</protein>
<dbReference type="SUPFAM" id="SSF51621">
    <property type="entry name" value="Phosphoenolpyruvate/pyruvate domain"/>
    <property type="match status" value="1"/>
</dbReference>